<evidence type="ECO:0000313" key="1">
    <source>
        <dbReference type="EMBL" id="KAI4364807.1"/>
    </source>
</evidence>
<gene>
    <name evidence="1" type="ORF">MLD38_020851</name>
</gene>
<dbReference type="EMBL" id="CM042885">
    <property type="protein sequence ID" value="KAI4364807.1"/>
    <property type="molecule type" value="Genomic_DNA"/>
</dbReference>
<sequence>MVKINDNVKREIINHRSLKHENIIGFKEVLLTLTHLAIFMEYVAGGELHFRIYEVGLSEDEARYFWQVISGISYCHSKEICHRDLKLENTLLDGSPNLFLKICDFGFSLCSLFHLQPKYGSPGEQNHWSQTAGTSPSGSHSFSPLCRVCN</sequence>
<accession>A0ACB9QH78</accession>
<reference evidence="2" key="1">
    <citation type="journal article" date="2023" name="Front. Plant Sci.">
        <title>Chromosomal-level genome assembly of Melastoma candidum provides insights into trichome evolution.</title>
        <authorList>
            <person name="Zhong Y."/>
            <person name="Wu W."/>
            <person name="Sun C."/>
            <person name="Zou P."/>
            <person name="Liu Y."/>
            <person name="Dai S."/>
            <person name="Zhou R."/>
        </authorList>
    </citation>
    <scope>NUCLEOTIDE SEQUENCE [LARGE SCALE GENOMIC DNA]</scope>
</reference>
<proteinExistence type="predicted"/>
<protein>
    <submittedName>
        <fullName evidence="1">Uncharacterized protein</fullName>
    </submittedName>
</protein>
<comment type="caution">
    <text evidence="1">The sequence shown here is derived from an EMBL/GenBank/DDBJ whole genome shotgun (WGS) entry which is preliminary data.</text>
</comment>
<organism evidence="1 2">
    <name type="scientific">Melastoma candidum</name>
    <dbReference type="NCBI Taxonomy" id="119954"/>
    <lineage>
        <taxon>Eukaryota</taxon>
        <taxon>Viridiplantae</taxon>
        <taxon>Streptophyta</taxon>
        <taxon>Embryophyta</taxon>
        <taxon>Tracheophyta</taxon>
        <taxon>Spermatophyta</taxon>
        <taxon>Magnoliopsida</taxon>
        <taxon>eudicotyledons</taxon>
        <taxon>Gunneridae</taxon>
        <taxon>Pentapetalae</taxon>
        <taxon>rosids</taxon>
        <taxon>malvids</taxon>
        <taxon>Myrtales</taxon>
        <taxon>Melastomataceae</taxon>
        <taxon>Melastomatoideae</taxon>
        <taxon>Melastomateae</taxon>
        <taxon>Melastoma</taxon>
    </lineage>
</organism>
<keyword evidence="2" id="KW-1185">Reference proteome</keyword>
<dbReference type="Proteomes" id="UP001057402">
    <property type="component" value="Chromosome 6"/>
</dbReference>
<name>A0ACB9QH78_9MYRT</name>
<evidence type="ECO:0000313" key="2">
    <source>
        <dbReference type="Proteomes" id="UP001057402"/>
    </source>
</evidence>